<name>A0A815YEP9_ADIRI</name>
<dbReference type="EMBL" id="CAJNOR010005606">
    <property type="protein sequence ID" value="CAF1569531.1"/>
    <property type="molecule type" value="Genomic_DNA"/>
</dbReference>
<proteinExistence type="predicted"/>
<evidence type="ECO:0000313" key="3">
    <source>
        <dbReference type="Proteomes" id="UP000663828"/>
    </source>
</evidence>
<dbReference type="AlphaFoldDB" id="A0A815YEP9"/>
<keyword evidence="1" id="KW-1133">Transmembrane helix</keyword>
<feature type="transmembrane region" description="Helical" evidence="1">
    <location>
        <begin position="338"/>
        <end position="364"/>
    </location>
</feature>
<comment type="caution">
    <text evidence="2">The sequence shown here is derived from an EMBL/GenBank/DDBJ whole genome shotgun (WGS) entry which is preliminary data.</text>
</comment>
<sequence length="438" mass="49752">MKIIIFSILFTVQAQYIDDELISNEISTLTNNLDLITRTENDRTNFMEASNDHFSNRIDFDGINATTIPSDSFSSNITDDSQTWSALVTHDQWSFSSFISTNDLDFMTSSEGTNVIVQDSWFNVNQSQRRNSAASILFWKSINDPSSGGTTYTLTSDPRCLRQACSVILKYNGTLATDIGGCLSFALRIRGQPVGQLWIVEDKEQDNTLQKIQLTNKTLRIEHSLRSKIRNLSIATRILFRNPQIDALYLSNLKVNWKGPCPKARRVPTPSPDINRRATLEDEFMTLSSEGSGSMYTLTTNEDYQNNDEQFKYDRTTVSSKTKATTKRPFAFTNQKNLGWVLTSITLACVFLLLAAVGHGLWLLRRQRHFSWYFAFDSQIQLLARRSIRSSTRSEKKIATISEIANDILNTESQREQTYSPSTSSFESASPISYYTYL</sequence>
<evidence type="ECO:0000256" key="1">
    <source>
        <dbReference type="SAM" id="Phobius"/>
    </source>
</evidence>
<dbReference type="Proteomes" id="UP000663828">
    <property type="component" value="Unassembled WGS sequence"/>
</dbReference>
<reference evidence="2" key="1">
    <citation type="submission" date="2021-02" db="EMBL/GenBank/DDBJ databases">
        <authorList>
            <person name="Nowell W R."/>
        </authorList>
    </citation>
    <scope>NUCLEOTIDE SEQUENCE</scope>
</reference>
<keyword evidence="3" id="KW-1185">Reference proteome</keyword>
<keyword evidence="1" id="KW-0472">Membrane</keyword>
<evidence type="ECO:0000313" key="2">
    <source>
        <dbReference type="EMBL" id="CAF1569531.1"/>
    </source>
</evidence>
<gene>
    <name evidence="2" type="ORF">XAT740_LOCUS44345</name>
</gene>
<accession>A0A815YEP9</accession>
<protein>
    <submittedName>
        <fullName evidence="2">Uncharacterized protein</fullName>
    </submittedName>
</protein>
<organism evidence="2 3">
    <name type="scientific">Adineta ricciae</name>
    <name type="common">Rotifer</name>
    <dbReference type="NCBI Taxonomy" id="249248"/>
    <lineage>
        <taxon>Eukaryota</taxon>
        <taxon>Metazoa</taxon>
        <taxon>Spiralia</taxon>
        <taxon>Gnathifera</taxon>
        <taxon>Rotifera</taxon>
        <taxon>Eurotatoria</taxon>
        <taxon>Bdelloidea</taxon>
        <taxon>Adinetida</taxon>
        <taxon>Adinetidae</taxon>
        <taxon>Adineta</taxon>
    </lineage>
</organism>
<keyword evidence="1" id="KW-0812">Transmembrane</keyword>